<dbReference type="SUPFAM" id="SSF53300">
    <property type="entry name" value="vWA-like"/>
    <property type="match status" value="1"/>
</dbReference>
<dbReference type="Proteomes" id="UP001367030">
    <property type="component" value="Unassembled WGS sequence"/>
</dbReference>
<evidence type="ECO:0000259" key="3">
    <source>
        <dbReference type="SMART" id="SM00327"/>
    </source>
</evidence>
<feature type="transmembrane region" description="Helical" evidence="2">
    <location>
        <begin position="300"/>
        <end position="320"/>
    </location>
</feature>
<evidence type="ECO:0000313" key="4">
    <source>
        <dbReference type="EMBL" id="MEJ8853667.1"/>
    </source>
</evidence>
<sequence>MKRADGPRHAWWYLAERWLLVLAALALVAGLFEPGVMTQRPLVDHIVVLDVTQSMNVTDERIDGEPVSRLAFAKHALRQSLLRLPCGSKVGWAVFTEYRALLLLSPIEVCANLKELRSTLAQIDARMAWSGNSEIAKGLHSAIGIAKLLPDKPSLVFVTDGQEAPPLNPHYRPAFDDKPGDVLGLIVGVGDLRPSPIPKTDPDGRPLGFWRADEVAQTDLRSQGRNASVRSEGMVKDAAGGNAPTLGATPGSEHLSALRESYLRLLAGEQGLEFVRLQSPERLAQALTSPALARPEAARFSLAGALAAVAWALLLARYVVPLLFRRRASRTGLKTRVS</sequence>
<feature type="domain" description="VWFA" evidence="3">
    <location>
        <begin position="42"/>
        <end position="220"/>
    </location>
</feature>
<proteinExistence type="predicted"/>
<feature type="region of interest" description="Disordered" evidence="1">
    <location>
        <begin position="220"/>
        <end position="251"/>
    </location>
</feature>
<accession>A0ABU8X1K2</accession>
<dbReference type="SMART" id="SM00327">
    <property type="entry name" value="VWA"/>
    <property type="match status" value="1"/>
</dbReference>
<comment type="caution">
    <text evidence="4">The sequence shown here is derived from an EMBL/GenBank/DDBJ whole genome shotgun (WGS) entry which is preliminary data.</text>
</comment>
<dbReference type="InterPro" id="IPR036465">
    <property type="entry name" value="vWFA_dom_sf"/>
</dbReference>
<dbReference type="CDD" id="cd00198">
    <property type="entry name" value="vWFA"/>
    <property type="match status" value="1"/>
</dbReference>
<keyword evidence="2" id="KW-0812">Transmembrane</keyword>
<keyword evidence="5" id="KW-1185">Reference proteome</keyword>
<dbReference type="EMBL" id="JBBKZS010000001">
    <property type="protein sequence ID" value="MEJ8853667.1"/>
    <property type="molecule type" value="Genomic_DNA"/>
</dbReference>
<keyword evidence="2" id="KW-1133">Transmembrane helix</keyword>
<keyword evidence="2" id="KW-0472">Membrane</keyword>
<evidence type="ECO:0000256" key="2">
    <source>
        <dbReference type="SAM" id="Phobius"/>
    </source>
</evidence>
<feature type="compositionally biased region" description="Polar residues" evidence="1">
    <location>
        <begin position="220"/>
        <end position="229"/>
    </location>
</feature>
<name>A0ABU8X1K2_9BURK</name>
<organism evidence="4 5">
    <name type="scientific">Variovorax robiniae</name>
    <dbReference type="NCBI Taxonomy" id="1836199"/>
    <lineage>
        <taxon>Bacteria</taxon>
        <taxon>Pseudomonadati</taxon>
        <taxon>Pseudomonadota</taxon>
        <taxon>Betaproteobacteria</taxon>
        <taxon>Burkholderiales</taxon>
        <taxon>Comamonadaceae</taxon>
        <taxon>Variovorax</taxon>
    </lineage>
</organism>
<dbReference type="InterPro" id="IPR002035">
    <property type="entry name" value="VWF_A"/>
</dbReference>
<reference evidence="4 5" key="1">
    <citation type="submission" date="2024-03" db="EMBL/GenBank/DDBJ databases">
        <title>Novel species of the genus Variovorax.</title>
        <authorList>
            <person name="Liu Q."/>
            <person name="Xin Y.-H."/>
        </authorList>
    </citation>
    <scope>NUCLEOTIDE SEQUENCE [LARGE SCALE GENOMIC DNA]</scope>
    <source>
        <strain evidence="4 5">KACC 18901</strain>
    </source>
</reference>
<dbReference type="RefSeq" id="WP_340333747.1">
    <property type="nucleotide sequence ID" value="NZ_JBBKZS010000001.1"/>
</dbReference>
<protein>
    <submittedName>
        <fullName evidence="4">VWA domain-containing protein</fullName>
    </submittedName>
</protein>
<evidence type="ECO:0000313" key="5">
    <source>
        <dbReference type="Proteomes" id="UP001367030"/>
    </source>
</evidence>
<dbReference type="Pfam" id="PF13519">
    <property type="entry name" value="VWA_2"/>
    <property type="match status" value="1"/>
</dbReference>
<evidence type="ECO:0000256" key="1">
    <source>
        <dbReference type="SAM" id="MobiDB-lite"/>
    </source>
</evidence>
<gene>
    <name evidence="4" type="ORF">WKW79_03760</name>
</gene>
<dbReference type="Gene3D" id="3.40.50.410">
    <property type="entry name" value="von Willebrand factor, type A domain"/>
    <property type="match status" value="1"/>
</dbReference>